<gene>
    <name evidence="2" type="ORF">Ctob_001048</name>
</gene>
<name>A0A0M0J6I1_9EUKA</name>
<dbReference type="Proteomes" id="UP000037460">
    <property type="component" value="Unassembled WGS sequence"/>
</dbReference>
<evidence type="ECO:0000313" key="3">
    <source>
        <dbReference type="Proteomes" id="UP000037460"/>
    </source>
</evidence>
<proteinExistence type="predicted"/>
<protein>
    <submittedName>
        <fullName evidence="2">Uncharacterized protein</fullName>
    </submittedName>
</protein>
<comment type="caution">
    <text evidence="2">The sequence shown here is derived from an EMBL/GenBank/DDBJ whole genome shotgun (WGS) entry which is preliminary data.</text>
</comment>
<sequence length="160" mass="16869">SVVPGARTRSPSPALQTGAVSGEPLDELTAAVESFTADVLSLTHGWVTAARNGHELLARIHQGIDAGARRHSMELWERRKAADRLLSKVVQHIASEDRGTDDAGSKKLKLHTADMAERRAGPSLAHELTSMAEDPDGIGFAFGGADPGVLHAHGQVSSVL</sequence>
<keyword evidence="3" id="KW-1185">Reference proteome</keyword>
<evidence type="ECO:0000313" key="2">
    <source>
        <dbReference type="EMBL" id="KOO22050.1"/>
    </source>
</evidence>
<evidence type="ECO:0000256" key="1">
    <source>
        <dbReference type="SAM" id="MobiDB-lite"/>
    </source>
</evidence>
<dbReference type="AlphaFoldDB" id="A0A0M0J6I1"/>
<accession>A0A0M0J6I1</accession>
<organism evidence="2 3">
    <name type="scientific">Chrysochromulina tobinii</name>
    <dbReference type="NCBI Taxonomy" id="1460289"/>
    <lineage>
        <taxon>Eukaryota</taxon>
        <taxon>Haptista</taxon>
        <taxon>Haptophyta</taxon>
        <taxon>Prymnesiophyceae</taxon>
        <taxon>Prymnesiales</taxon>
        <taxon>Chrysochromulinaceae</taxon>
        <taxon>Chrysochromulina</taxon>
    </lineage>
</organism>
<dbReference type="EMBL" id="JWZX01003314">
    <property type="protein sequence ID" value="KOO22050.1"/>
    <property type="molecule type" value="Genomic_DNA"/>
</dbReference>
<feature type="region of interest" description="Disordered" evidence="1">
    <location>
        <begin position="1"/>
        <end position="21"/>
    </location>
</feature>
<feature type="compositionally biased region" description="Polar residues" evidence="1">
    <location>
        <begin position="9"/>
        <end position="19"/>
    </location>
</feature>
<feature type="non-terminal residue" evidence="2">
    <location>
        <position position="1"/>
    </location>
</feature>
<reference evidence="3" key="1">
    <citation type="journal article" date="2015" name="PLoS Genet.">
        <title>Genome Sequence and Transcriptome Analyses of Chrysochromulina tobin: Metabolic Tools for Enhanced Algal Fitness in the Prominent Order Prymnesiales (Haptophyceae).</title>
        <authorList>
            <person name="Hovde B.T."/>
            <person name="Deodato C.R."/>
            <person name="Hunsperger H.M."/>
            <person name="Ryken S.A."/>
            <person name="Yost W."/>
            <person name="Jha R.K."/>
            <person name="Patterson J."/>
            <person name="Monnat R.J. Jr."/>
            <person name="Barlow S.B."/>
            <person name="Starkenburg S.R."/>
            <person name="Cattolico R.A."/>
        </authorList>
    </citation>
    <scope>NUCLEOTIDE SEQUENCE</scope>
    <source>
        <strain evidence="3">CCMP291</strain>
    </source>
</reference>